<reference evidence="2" key="1">
    <citation type="submission" date="2022-01" db="EMBL/GenBank/DDBJ databases">
        <authorList>
            <person name="Jo J.-H."/>
            <person name="Im W.-T."/>
        </authorList>
    </citation>
    <scope>NUCLEOTIDE SEQUENCE</scope>
    <source>
        <strain evidence="2">NA20</strain>
    </source>
</reference>
<keyword evidence="2" id="KW-0378">Hydrolase</keyword>
<evidence type="ECO:0000313" key="2">
    <source>
        <dbReference type="EMBL" id="MCG2618057.1"/>
    </source>
</evidence>
<dbReference type="InterPro" id="IPR024775">
    <property type="entry name" value="DinB-like"/>
</dbReference>
<keyword evidence="3" id="KW-1185">Reference proteome</keyword>
<evidence type="ECO:0000313" key="3">
    <source>
        <dbReference type="Proteomes" id="UP001165367"/>
    </source>
</evidence>
<dbReference type="Gene3D" id="1.20.120.450">
    <property type="entry name" value="dinb family like domain"/>
    <property type="match status" value="1"/>
</dbReference>
<dbReference type="GO" id="GO:0016787">
    <property type="term" value="F:hydrolase activity"/>
    <property type="evidence" value="ECO:0007669"/>
    <property type="project" value="UniProtKB-KW"/>
</dbReference>
<gene>
    <name evidence="2" type="ORF">LZZ85_27385</name>
</gene>
<sequence>MPTLVDPRYPIGEYEAQPFSIERKVEWLADIKFLPLAVEHALLNLDEEQLHTPYRDGGWTVHQVVHHIADSHINAYCRFKLALTEENPTIKPYEEKLWAEMNDVQKLPVNISVTLLHALHARWYEALKYVRDDDWNNRTVFHPEHKRTMRLWFLLGNYAWHGKHHVAQITALRERKGW</sequence>
<feature type="domain" description="DinB-like" evidence="1">
    <location>
        <begin position="38"/>
        <end position="169"/>
    </location>
</feature>
<protein>
    <submittedName>
        <fullName evidence="2">Metal-dependent hydrolase</fullName>
    </submittedName>
</protein>
<dbReference type="RefSeq" id="WP_237877148.1">
    <property type="nucleotide sequence ID" value="NZ_JAKLTR010000031.1"/>
</dbReference>
<proteinExistence type="predicted"/>
<dbReference type="EMBL" id="JAKLTR010000031">
    <property type="protein sequence ID" value="MCG2618057.1"/>
    <property type="molecule type" value="Genomic_DNA"/>
</dbReference>
<dbReference type="SUPFAM" id="SSF109854">
    <property type="entry name" value="DinB/YfiT-like putative metalloenzymes"/>
    <property type="match status" value="1"/>
</dbReference>
<organism evidence="2 3">
    <name type="scientific">Terrimonas ginsenosidimutans</name>
    <dbReference type="NCBI Taxonomy" id="2908004"/>
    <lineage>
        <taxon>Bacteria</taxon>
        <taxon>Pseudomonadati</taxon>
        <taxon>Bacteroidota</taxon>
        <taxon>Chitinophagia</taxon>
        <taxon>Chitinophagales</taxon>
        <taxon>Chitinophagaceae</taxon>
        <taxon>Terrimonas</taxon>
    </lineage>
</organism>
<dbReference type="Pfam" id="PF12867">
    <property type="entry name" value="DinB_2"/>
    <property type="match status" value="1"/>
</dbReference>
<name>A0ABS9L0D6_9BACT</name>
<dbReference type="Proteomes" id="UP001165367">
    <property type="component" value="Unassembled WGS sequence"/>
</dbReference>
<dbReference type="InterPro" id="IPR034660">
    <property type="entry name" value="DinB/YfiT-like"/>
</dbReference>
<comment type="caution">
    <text evidence="2">The sequence shown here is derived from an EMBL/GenBank/DDBJ whole genome shotgun (WGS) entry which is preliminary data.</text>
</comment>
<dbReference type="NCBIfam" id="NF009807">
    <property type="entry name" value="PRK13291.1"/>
    <property type="match status" value="1"/>
</dbReference>
<accession>A0ABS9L0D6</accession>
<evidence type="ECO:0000259" key="1">
    <source>
        <dbReference type="Pfam" id="PF12867"/>
    </source>
</evidence>